<dbReference type="NCBIfam" id="NF033920">
    <property type="entry name" value="C39_PA2778_fam"/>
    <property type="match status" value="1"/>
</dbReference>
<protein>
    <submittedName>
        <fullName evidence="3">TPR repeat-containing protein</fullName>
    </submittedName>
</protein>
<dbReference type="CDD" id="cd02549">
    <property type="entry name" value="Peptidase_C39A"/>
    <property type="match status" value="1"/>
</dbReference>
<reference evidence="4" key="1">
    <citation type="submission" date="2016-10" db="EMBL/GenBank/DDBJ databases">
        <authorList>
            <person name="Varghese N."/>
        </authorList>
    </citation>
    <scope>NUCLEOTIDE SEQUENCE [LARGE SCALE GENOMIC DNA]</scope>
    <source>
        <strain evidence="4">HL 19</strain>
    </source>
</reference>
<organism evidence="3 4">
    <name type="scientific">Thiohalorhabdus denitrificans</name>
    <dbReference type="NCBI Taxonomy" id="381306"/>
    <lineage>
        <taxon>Bacteria</taxon>
        <taxon>Pseudomonadati</taxon>
        <taxon>Pseudomonadota</taxon>
        <taxon>Gammaproteobacteria</taxon>
        <taxon>Thiohalorhabdales</taxon>
        <taxon>Thiohalorhabdaceae</taxon>
        <taxon>Thiohalorhabdus</taxon>
    </lineage>
</organism>
<evidence type="ECO:0000256" key="1">
    <source>
        <dbReference type="PROSITE-ProRule" id="PRU00339"/>
    </source>
</evidence>
<dbReference type="InterPro" id="IPR039563">
    <property type="entry name" value="Peptidase_C39_single_dom"/>
</dbReference>
<sequence length="310" mass="34009">MWRVGGILAVLLLSACAHLESDRLQEEAGTLPDRARVAEVPFYPQEAHYCGPASLAMVLSWSGREVGQREVAPEVFTPDRDGSFRTDILAAARRHGRLAIPVKDLEGVLAEVAAGHPVLVFQNLGLDWLPRWHYAVVVGYDLGSGRMVLHTGRREAREVALSTFERTWERGGRWALVVLPPGEMAATAEPLAVLEAGVGLERADRHAAAGRVYAAVTRRWPDRVEGWIGLGNVRYHQGELEGAESAYREALRLEPRKAEAWNNLALVLGRSGRTRAAREAARSAIRSAGGKGEAYRETLQELGGTPEKFQ</sequence>
<accession>A0A1G5H9D3</accession>
<evidence type="ECO:0000313" key="3">
    <source>
        <dbReference type="EMBL" id="SCY60396.1"/>
    </source>
</evidence>
<dbReference type="SMART" id="SM00028">
    <property type="entry name" value="TPR"/>
    <property type="match status" value="2"/>
</dbReference>
<evidence type="ECO:0000313" key="4">
    <source>
        <dbReference type="Proteomes" id="UP000183104"/>
    </source>
</evidence>
<gene>
    <name evidence="3" type="ORF">SAMN05661077_2645</name>
</gene>
<dbReference type="Pfam" id="PF13414">
    <property type="entry name" value="TPR_11"/>
    <property type="match status" value="1"/>
</dbReference>
<dbReference type="PROSITE" id="PS51257">
    <property type="entry name" value="PROKAR_LIPOPROTEIN"/>
    <property type="match status" value="1"/>
</dbReference>
<dbReference type="Gene3D" id="3.90.70.10">
    <property type="entry name" value="Cysteine proteinases"/>
    <property type="match status" value="1"/>
</dbReference>
<dbReference type="AlphaFoldDB" id="A0A1G5H9D3"/>
<proteinExistence type="predicted"/>
<dbReference type="EMBL" id="FMUN01000008">
    <property type="protein sequence ID" value="SCY60396.1"/>
    <property type="molecule type" value="Genomic_DNA"/>
</dbReference>
<dbReference type="Pfam" id="PF13529">
    <property type="entry name" value="Peptidase_C39_2"/>
    <property type="match status" value="1"/>
</dbReference>
<dbReference type="InterPro" id="IPR011990">
    <property type="entry name" value="TPR-like_helical_dom_sf"/>
</dbReference>
<evidence type="ECO:0000259" key="2">
    <source>
        <dbReference type="Pfam" id="PF13529"/>
    </source>
</evidence>
<keyword evidence="4" id="KW-1185">Reference proteome</keyword>
<dbReference type="InterPro" id="IPR039564">
    <property type="entry name" value="Peptidase_C39-like"/>
</dbReference>
<feature type="repeat" description="TPR" evidence="1">
    <location>
        <begin position="224"/>
        <end position="257"/>
    </location>
</feature>
<dbReference type="SUPFAM" id="SSF48452">
    <property type="entry name" value="TPR-like"/>
    <property type="match status" value="1"/>
</dbReference>
<name>A0A1G5H9D3_9GAMM</name>
<feature type="domain" description="Peptidase C39-like" evidence="2">
    <location>
        <begin position="39"/>
        <end position="148"/>
    </location>
</feature>
<dbReference type="RefSeq" id="WP_197289211.1">
    <property type="nucleotide sequence ID" value="NZ_LJCP01000009.1"/>
</dbReference>
<dbReference type="PROSITE" id="PS50005">
    <property type="entry name" value="TPR"/>
    <property type="match status" value="1"/>
</dbReference>
<keyword evidence="1" id="KW-0802">TPR repeat</keyword>
<dbReference type="Gene3D" id="1.25.40.10">
    <property type="entry name" value="Tetratricopeptide repeat domain"/>
    <property type="match status" value="1"/>
</dbReference>
<dbReference type="InterPro" id="IPR019734">
    <property type="entry name" value="TPR_rpt"/>
</dbReference>
<dbReference type="Proteomes" id="UP000183104">
    <property type="component" value="Unassembled WGS sequence"/>
</dbReference>
<dbReference type="STRING" id="381306.AN478_06410"/>